<dbReference type="Proteomes" id="UP000241639">
    <property type="component" value="Unassembled WGS sequence"/>
</dbReference>
<organism evidence="15 16">
    <name type="scientific">Desmospora activa DSM 45169</name>
    <dbReference type="NCBI Taxonomy" id="1121389"/>
    <lineage>
        <taxon>Bacteria</taxon>
        <taxon>Bacillati</taxon>
        <taxon>Bacillota</taxon>
        <taxon>Bacilli</taxon>
        <taxon>Bacillales</taxon>
        <taxon>Thermoactinomycetaceae</taxon>
        <taxon>Desmospora</taxon>
    </lineage>
</organism>
<dbReference type="GO" id="GO:0003887">
    <property type="term" value="F:DNA-directed DNA polymerase activity"/>
    <property type="evidence" value="ECO:0007669"/>
    <property type="project" value="UniProtKB-UniRule"/>
</dbReference>
<keyword evidence="13" id="KW-0239">DNA-directed DNA polymerase</keyword>
<dbReference type="GO" id="GO:0006261">
    <property type="term" value="P:DNA-templated DNA replication"/>
    <property type="evidence" value="ECO:0007669"/>
    <property type="project" value="UniProtKB-UniRule"/>
</dbReference>
<dbReference type="NCBIfam" id="NF002848">
    <property type="entry name" value="PRK03103.1"/>
    <property type="match status" value="1"/>
</dbReference>
<dbReference type="SUPFAM" id="SSF56672">
    <property type="entry name" value="DNA/RNA polymerases"/>
    <property type="match status" value="1"/>
</dbReference>
<dbReference type="PANTHER" id="PTHR11076">
    <property type="entry name" value="DNA REPAIR POLYMERASE UMUC / TRANSFERASE FAMILY MEMBER"/>
    <property type="match status" value="1"/>
</dbReference>
<keyword evidence="11 13" id="KW-0234">DNA repair</keyword>
<dbReference type="InterPro" id="IPR017961">
    <property type="entry name" value="DNA_pol_Y-fam_little_finger"/>
</dbReference>
<dbReference type="AlphaFoldDB" id="A0A2T4ZBM7"/>
<proteinExistence type="inferred from homology"/>
<dbReference type="NCBIfam" id="NF002677">
    <property type="entry name" value="PRK02406.1"/>
    <property type="match status" value="1"/>
</dbReference>
<feature type="active site" evidence="13">
    <location>
        <position position="110"/>
    </location>
</feature>
<comment type="caution">
    <text evidence="15">The sequence shown here is derived from an EMBL/GenBank/DDBJ whole genome shotgun (WGS) entry which is preliminary data.</text>
</comment>
<keyword evidence="9 13" id="KW-0460">Magnesium</keyword>
<evidence type="ECO:0000313" key="16">
    <source>
        <dbReference type="Proteomes" id="UP000241639"/>
    </source>
</evidence>
<evidence type="ECO:0000256" key="12">
    <source>
        <dbReference type="ARBA" id="ARBA00049244"/>
    </source>
</evidence>
<evidence type="ECO:0000256" key="11">
    <source>
        <dbReference type="ARBA" id="ARBA00023204"/>
    </source>
</evidence>
<dbReference type="GO" id="GO:0009432">
    <property type="term" value="P:SOS response"/>
    <property type="evidence" value="ECO:0007669"/>
    <property type="project" value="TreeGrafter"/>
</dbReference>
<evidence type="ECO:0000313" key="15">
    <source>
        <dbReference type="EMBL" id="PTM59304.1"/>
    </source>
</evidence>
<evidence type="ECO:0000259" key="14">
    <source>
        <dbReference type="PROSITE" id="PS50173"/>
    </source>
</evidence>
<dbReference type="InterPro" id="IPR036775">
    <property type="entry name" value="DNA_pol_Y-fam_lit_finger_sf"/>
</dbReference>
<dbReference type="Pfam" id="PF21999">
    <property type="entry name" value="IMS_HHH_1"/>
    <property type="match status" value="1"/>
</dbReference>
<keyword evidence="7 13" id="KW-0479">Metal-binding</keyword>
<sequence length="407" mass="44701">MTAHRERTVLLADMNAFYASVEQALNPALRGKPVIVCGDPTRRHGIVLAASYEAKAVGVKTAMAVSQAKELCPHAHLIPPRMGIYVQVSVRIVELLRQFSPLVEPFSIDEAFVEMTGCETLFGSGFNAAQLIQEQIRAEVGVPSSIGVGPNKLLAKMAAGMKKPNGITVLTPADVPQRIWPLPVKQLFGVGSRMNRHFRRMGIRTIGDLAQADPEYLAHRFGVIGRALHQSANGIDPSPVDPHSLEGSKSIGHQFTLPRDYEEEAEILLVLRELAEEVASRTRTAGYIGRTVSLTLKGHDFSSIHHSQTMAEPSNIGRHLFTTASALLERHWNGQPVRLIGISLSNLHKDEGIQLSLFEERDKERRLAEAIDHIHDKYGNGSLFWAPSLLGPSVFTDRNGKIGGHRI</sequence>
<evidence type="ECO:0000256" key="3">
    <source>
        <dbReference type="ARBA" id="ARBA00022490"/>
    </source>
</evidence>
<gene>
    <name evidence="13" type="primary">dinB</name>
    <name evidence="15" type="ORF">C8J48_1912</name>
</gene>
<feature type="site" description="Substrate discrimination" evidence="13">
    <location>
        <position position="18"/>
    </location>
</feature>
<feature type="binding site" evidence="13">
    <location>
        <position position="13"/>
    </location>
    <ligand>
        <name>Mg(2+)</name>
        <dbReference type="ChEBI" id="CHEBI:18420"/>
    </ligand>
</feature>
<dbReference type="EMBL" id="PZZP01000001">
    <property type="protein sequence ID" value="PTM59304.1"/>
    <property type="molecule type" value="Genomic_DNA"/>
</dbReference>
<dbReference type="InterPro" id="IPR001126">
    <property type="entry name" value="UmuC"/>
</dbReference>
<dbReference type="PANTHER" id="PTHR11076:SF35">
    <property type="entry name" value="DNA REPAIR PROTEIN HOMOLOG YOBH"/>
    <property type="match status" value="1"/>
</dbReference>
<dbReference type="OrthoDB" id="9808813at2"/>
<dbReference type="Gene3D" id="3.30.1490.100">
    <property type="entry name" value="DNA polymerase, Y-family, little finger domain"/>
    <property type="match status" value="1"/>
</dbReference>
<comment type="function">
    <text evidence="13">Poorly processive, error-prone DNA polymerase involved in untargeted mutagenesis. Copies undamaged DNA at stalled replication forks, which arise in vivo from mismatched or misaligned primer ends. These misaligned primers can be extended by PolIV. Exhibits no 3'-5' exonuclease (proofreading) activity. May be involved in translesional synthesis, in conjunction with the beta clamp from PolIII.</text>
</comment>
<reference evidence="15 16" key="1">
    <citation type="submission" date="2018-04" db="EMBL/GenBank/DDBJ databases">
        <title>Genomic Encyclopedia of Archaeal and Bacterial Type Strains, Phase II (KMG-II): from individual species to whole genera.</title>
        <authorList>
            <person name="Goeker M."/>
        </authorList>
    </citation>
    <scope>NUCLEOTIDE SEQUENCE [LARGE SCALE GENOMIC DNA]</scope>
    <source>
        <strain evidence="15 16">DSM 45169</strain>
    </source>
</reference>
<evidence type="ECO:0000256" key="8">
    <source>
        <dbReference type="ARBA" id="ARBA00022763"/>
    </source>
</evidence>
<dbReference type="InterPro" id="IPR043128">
    <property type="entry name" value="Rev_trsase/Diguanyl_cyclase"/>
</dbReference>
<dbReference type="InterPro" id="IPR043502">
    <property type="entry name" value="DNA/RNA_pol_sf"/>
</dbReference>
<dbReference type="Pfam" id="PF11799">
    <property type="entry name" value="IMS_C"/>
    <property type="match status" value="1"/>
</dbReference>
<evidence type="ECO:0000256" key="2">
    <source>
        <dbReference type="ARBA" id="ARBA00010945"/>
    </source>
</evidence>
<dbReference type="CDD" id="cd03586">
    <property type="entry name" value="PolY_Pol_IV_kappa"/>
    <property type="match status" value="1"/>
</dbReference>
<evidence type="ECO:0000256" key="13">
    <source>
        <dbReference type="HAMAP-Rule" id="MF_01113"/>
    </source>
</evidence>
<dbReference type="EC" id="2.7.7.7" evidence="13"/>
<dbReference type="InterPro" id="IPR053848">
    <property type="entry name" value="IMS_HHH_1"/>
</dbReference>
<comment type="subcellular location">
    <subcellularLocation>
        <location evidence="1 13">Cytoplasm</location>
    </subcellularLocation>
</comment>
<dbReference type="InterPro" id="IPR050116">
    <property type="entry name" value="DNA_polymerase-Y"/>
</dbReference>
<dbReference type="Gene3D" id="3.40.1170.60">
    <property type="match status" value="1"/>
</dbReference>
<keyword evidence="13" id="KW-0515">Mutator protein</keyword>
<dbReference type="RefSeq" id="WP_107726193.1">
    <property type="nucleotide sequence ID" value="NZ_PZZP01000001.1"/>
</dbReference>
<evidence type="ECO:0000256" key="5">
    <source>
        <dbReference type="ARBA" id="ARBA00022695"/>
    </source>
</evidence>
<keyword evidence="3 13" id="KW-0963">Cytoplasm</keyword>
<dbReference type="InterPro" id="IPR022880">
    <property type="entry name" value="DNApol_IV"/>
</dbReference>
<dbReference type="Gene3D" id="3.30.70.270">
    <property type="match status" value="1"/>
</dbReference>
<dbReference type="GO" id="GO:0006281">
    <property type="term" value="P:DNA repair"/>
    <property type="evidence" value="ECO:0007669"/>
    <property type="project" value="UniProtKB-UniRule"/>
</dbReference>
<evidence type="ECO:0000256" key="6">
    <source>
        <dbReference type="ARBA" id="ARBA00022705"/>
    </source>
</evidence>
<keyword evidence="16" id="KW-1185">Reference proteome</keyword>
<keyword evidence="6 13" id="KW-0235">DNA replication</keyword>
<comment type="similarity">
    <text evidence="2 13">Belongs to the DNA polymerase type-Y family.</text>
</comment>
<name>A0A2T4ZBM7_9BACL</name>
<evidence type="ECO:0000256" key="9">
    <source>
        <dbReference type="ARBA" id="ARBA00022842"/>
    </source>
</evidence>
<evidence type="ECO:0000256" key="4">
    <source>
        <dbReference type="ARBA" id="ARBA00022679"/>
    </source>
</evidence>
<accession>A0A2T4ZBM7</accession>
<keyword evidence="8 13" id="KW-0227">DNA damage</keyword>
<comment type="cofactor">
    <cofactor evidence="13">
        <name>Mg(2+)</name>
        <dbReference type="ChEBI" id="CHEBI:18420"/>
    </cofactor>
    <text evidence="13">Binds 2 magnesium ions per subunit.</text>
</comment>
<dbReference type="GO" id="GO:0042276">
    <property type="term" value="P:error-prone translesion synthesis"/>
    <property type="evidence" value="ECO:0007669"/>
    <property type="project" value="TreeGrafter"/>
</dbReference>
<dbReference type="Pfam" id="PF00817">
    <property type="entry name" value="IMS"/>
    <property type="match status" value="1"/>
</dbReference>
<dbReference type="FunFam" id="3.40.1170.60:FF:000003">
    <property type="entry name" value="DNA polymerase eta"/>
    <property type="match status" value="1"/>
</dbReference>
<feature type="domain" description="UmuC" evidence="14">
    <location>
        <begin position="9"/>
        <end position="191"/>
    </location>
</feature>
<keyword evidence="5 13" id="KW-0548">Nucleotidyltransferase</keyword>
<dbReference type="GO" id="GO:0005829">
    <property type="term" value="C:cytosol"/>
    <property type="evidence" value="ECO:0007669"/>
    <property type="project" value="TreeGrafter"/>
</dbReference>
<keyword evidence="10 13" id="KW-0238">DNA-binding</keyword>
<comment type="catalytic activity">
    <reaction evidence="12 13">
        <text>DNA(n) + a 2'-deoxyribonucleoside 5'-triphosphate = DNA(n+1) + diphosphate</text>
        <dbReference type="Rhea" id="RHEA:22508"/>
        <dbReference type="Rhea" id="RHEA-COMP:17339"/>
        <dbReference type="Rhea" id="RHEA-COMP:17340"/>
        <dbReference type="ChEBI" id="CHEBI:33019"/>
        <dbReference type="ChEBI" id="CHEBI:61560"/>
        <dbReference type="ChEBI" id="CHEBI:173112"/>
        <dbReference type="EC" id="2.7.7.7"/>
    </reaction>
</comment>
<comment type="subunit">
    <text evidence="13">Monomer.</text>
</comment>
<protein>
    <recommendedName>
        <fullName evidence="13">DNA polymerase IV</fullName>
        <shortName evidence="13">Pol IV</shortName>
        <ecNumber evidence="13">2.7.7.7</ecNumber>
    </recommendedName>
</protein>
<dbReference type="SUPFAM" id="SSF100879">
    <property type="entry name" value="Lesion bypass DNA polymerase (Y-family), little finger domain"/>
    <property type="match status" value="1"/>
</dbReference>
<dbReference type="Gene3D" id="1.10.150.20">
    <property type="entry name" value="5' to 3' exonuclease, C-terminal subdomain"/>
    <property type="match status" value="1"/>
</dbReference>
<dbReference type="HAMAP" id="MF_01113">
    <property type="entry name" value="DNApol_IV"/>
    <property type="match status" value="1"/>
</dbReference>
<feature type="binding site" evidence="13">
    <location>
        <position position="109"/>
    </location>
    <ligand>
        <name>Mg(2+)</name>
        <dbReference type="ChEBI" id="CHEBI:18420"/>
    </ligand>
</feature>
<dbReference type="GO" id="GO:0003684">
    <property type="term" value="F:damaged DNA binding"/>
    <property type="evidence" value="ECO:0007669"/>
    <property type="project" value="InterPro"/>
</dbReference>
<evidence type="ECO:0000256" key="1">
    <source>
        <dbReference type="ARBA" id="ARBA00004496"/>
    </source>
</evidence>
<dbReference type="PROSITE" id="PS50173">
    <property type="entry name" value="UMUC"/>
    <property type="match status" value="1"/>
</dbReference>
<evidence type="ECO:0000256" key="10">
    <source>
        <dbReference type="ARBA" id="ARBA00023125"/>
    </source>
</evidence>
<dbReference type="GO" id="GO:0000287">
    <property type="term" value="F:magnesium ion binding"/>
    <property type="evidence" value="ECO:0007669"/>
    <property type="project" value="UniProtKB-UniRule"/>
</dbReference>
<keyword evidence="4 13" id="KW-0808">Transferase</keyword>
<evidence type="ECO:0000256" key="7">
    <source>
        <dbReference type="ARBA" id="ARBA00022723"/>
    </source>
</evidence>